<dbReference type="EMBL" id="ADLO01000088">
    <property type="protein sequence ID" value="KGF54432.1"/>
    <property type="molecule type" value="Genomic_DNA"/>
</dbReference>
<evidence type="ECO:0000313" key="5">
    <source>
        <dbReference type="Proteomes" id="UP000029585"/>
    </source>
</evidence>
<feature type="chain" id="PRO_5001918679" description="SCP domain-containing protein" evidence="2">
    <location>
        <begin position="28"/>
        <end position="256"/>
    </location>
</feature>
<protein>
    <recommendedName>
        <fullName evidence="3">SCP domain-containing protein</fullName>
    </recommendedName>
</protein>
<dbReference type="PANTHER" id="PTHR31157:SF1">
    <property type="entry name" value="SCP DOMAIN-CONTAINING PROTEIN"/>
    <property type="match status" value="1"/>
</dbReference>
<organism evidence="4 5">
    <name type="scientific">Flavonifractor plautii 1_3_50AFAA</name>
    <dbReference type="NCBI Taxonomy" id="742738"/>
    <lineage>
        <taxon>Bacteria</taxon>
        <taxon>Bacillati</taxon>
        <taxon>Bacillota</taxon>
        <taxon>Clostridia</taxon>
        <taxon>Eubacteriales</taxon>
        <taxon>Oscillospiraceae</taxon>
        <taxon>Flavonifractor</taxon>
    </lineage>
</organism>
<feature type="compositionally biased region" description="Polar residues" evidence="1">
    <location>
        <begin position="101"/>
        <end position="126"/>
    </location>
</feature>
<dbReference type="eggNOG" id="COG2340">
    <property type="taxonomic scope" value="Bacteria"/>
</dbReference>
<feature type="domain" description="SCP" evidence="3">
    <location>
        <begin position="134"/>
        <end position="245"/>
    </location>
</feature>
<evidence type="ECO:0000259" key="3">
    <source>
        <dbReference type="Pfam" id="PF00188"/>
    </source>
</evidence>
<comment type="caution">
    <text evidence="4">The sequence shown here is derived from an EMBL/GenBank/DDBJ whole genome shotgun (WGS) entry which is preliminary data.</text>
</comment>
<feature type="signal peptide" evidence="2">
    <location>
        <begin position="1"/>
        <end position="27"/>
    </location>
</feature>
<dbReference type="HOGENOM" id="CLU_075036_0_0_9"/>
<dbReference type="InterPro" id="IPR035940">
    <property type="entry name" value="CAP_sf"/>
</dbReference>
<dbReference type="InterPro" id="IPR014044">
    <property type="entry name" value="CAP_dom"/>
</dbReference>
<dbReference type="RefSeq" id="WP_044942039.1">
    <property type="nucleotide sequence ID" value="NZ_KN174164.1"/>
</dbReference>
<reference evidence="4 5" key="1">
    <citation type="submission" date="2011-08" db="EMBL/GenBank/DDBJ databases">
        <title>The Genome Sequence of Clostridium orbiscindens 1_3_50AFAA.</title>
        <authorList>
            <consortium name="The Broad Institute Genome Sequencing Platform"/>
            <person name="Earl A."/>
            <person name="Ward D."/>
            <person name="Feldgarden M."/>
            <person name="Gevers D."/>
            <person name="Daigneault M."/>
            <person name="Strauss J."/>
            <person name="Allen-Vercoe E."/>
            <person name="Young S.K."/>
            <person name="Zeng Q."/>
            <person name="Gargeya S."/>
            <person name="Fitzgerald M."/>
            <person name="Haas B."/>
            <person name="Abouelleil A."/>
            <person name="Alvarado L."/>
            <person name="Arachchi H.M."/>
            <person name="Berlin A."/>
            <person name="Brown A."/>
            <person name="Chapman S.B."/>
            <person name="Chen Z."/>
            <person name="Dunbar C."/>
            <person name="Freedman E."/>
            <person name="Gearin G."/>
            <person name="Gellesch M."/>
            <person name="Goldberg J."/>
            <person name="Griggs A."/>
            <person name="Gujja S."/>
            <person name="Heiman D."/>
            <person name="Howarth C."/>
            <person name="Larson L."/>
            <person name="Lui A."/>
            <person name="MacDonald P.J.P."/>
            <person name="Montmayeur A."/>
            <person name="Murphy C."/>
            <person name="Neiman D."/>
            <person name="Pearson M."/>
            <person name="Priest M."/>
            <person name="Roberts A."/>
            <person name="Saif S."/>
            <person name="Shea T."/>
            <person name="Shenoy N."/>
            <person name="Sisk P."/>
            <person name="Stolte C."/>
            <person name="Sykes S."/>
            <person name="Wortman J."/>
            <person name="Nusbaum C."/>
            <person name="Birren B."/>
        </authorList>
    </citation>
    <scope>NUCLEOTIDE SEQUENCE [LARGE SCALE GENOMIC DNA]</scope>
    <source>
        <strain evidence="4 5">1_3_50AFAA</strain>
    </source>
</reference>
<dbReference type="Gene3D" id="3.40.33.10">
    <property type="entry name" value="CAP"/>
    <property type="match status" value="1"/>
</dbReference>
<keyword evidence="2" id="KW-0732">Signal</keyword>
<dbReference type="PATRIC" id="fig|742738.3.peg.2900"/>
<dbReference type="SUPFAM" id="SSF55797">
    <property type="entry name" value="PR-1-like"/>
    <property type="match status" value="1"/>
</dbReference>
<accession>A0A096CHY4</accession>
<name>A0A096CHY4_FLAPL</name>
<keyword evidence="5" id="KW-1185">Reference proteome</keyword>
<evidence type="ECO:0000256" key="1">
    <source>
        <dbReference type="SAM" id="MobiDB-lite"/>
    </source>
</evidence>
<feature type="region of interest" description="Disordered" evidence="1">
    <location>
        <begin position="101"/>
        <end position="127"/>
    </location>
</feature>
<gene>
    <name evidence="4" type="ORF">HMPREF9460_02821</name>
</gene>
<dbReference type="AlphaFoldDB" id="A0A096CHY4"/>
<sequence length="256" mass="26883">MSRRKNVLMVTTGILIGILMAGTAAHAAEAPPIRVSSYKGTVLEAGERSGLVIGPSGAAYTVTSSDPDTVAVEQVMSCWVAVAKAEGSVEITASNQAGETGTLTLTVGPNAPQAPTTGGSPDQSEVSDVRLELVRLVNETRRENGVAELTVNEALMDAAQSISDKEYSWHHTKEECEAALTCGYPYGFGVNLTVFTGAATEDAAQHALENWISSPGHFETMIDPDGDSIGVGVTERGGVTYCYLFVGCPNTHNPYE</sequence>
<evidence type="ECO:0000313" key="4">
    <source>
        <dbReference type="EMBL" id="KGF54432.1"/>
    </source>
</evidence>
<proteinExistence type="predicted"/>
<dbReference type="Pfam" id="PF00188">
    <property type="entry name" value="CAP"/>
    <property type="match status" value="1"/>
</dbReference>
<dbReference type="Proteomes" id="UP000029585">
    <property type="component" value="Unassembled WGS sequence"/>
</dbReference>
<dbReference type="CDD" id="cd05379">
    <property type="entry name" value="CAP_bacterial"/>
    <property type="match status" value="1"/>
</dbReference>
<dbReference type="PANTHER" id="PTHR31157">
    <property type="entry name" value="SCP DOMAIN-CONTAINING PROTEIN"/>
    <property type="match status" value="1"/>
</dbReference>
<evidence type="ECO:0000256" key="2">
    <source>
        <dbReference type="SAM" id="SignalP"/>
    </source>
</evidence>